<evidence type="ECO:0000313" key="2">
    <source>
        <dbReference type="Proteomes" id="UP001335648"/>
    </source>
</evidence>
<sequence>MCVLGKQGFVGCDCLIPGGLFFHSSSLLIPHHGRVVRAEASLGSGTRLAPLLPLASRTACALSSLRQRERESTV</sequence>
<comment type="caution">
    <text evidence="1">The sequence shown here is derived from an EMBL/GenBank/DDBJ whole genome shotgun (WGS) entry which is preliminary data.</text>
</comment>
<keyword evidence="2" id="KW-1185">Reference proteome</keyword>
<dbReference type="Proteomes" id="UP001335648">
    <property type="component" value="Unassembled WGS sequence"/>
</dbReference>
<reference evidence="1 2" key="1">
    <citation type="journal article" date="2023" name="Mol. Biol. Evol.">
        <title>Genomics of Secondarily Temperate Adaptation in the Only Non-Antarctic Icefish.</title>
        <authorList>
            <person name="Rivera-Colon A.G."/>
            <person name="Rayamajhi N."/>
            <person name="Minhas B.F."/>
            <person name="Madrigal G."/>
            <person name="Bilyk K.T."/>
            <person name="Yoon V."/>
            <person name="Hune M."/>
            <person name="Gregory S."/>
            <person name="Cheng C.H.C."/>
            <person name="Catchen J.M."/>
        </authorList>
    </citation>
    <scope>NUCLEOTIDE SEQUENCE [LARGE SCALE GENOMIC DNA]</scope>
    <source>
        <strain evidence="1">JC2023a</strain>
    </source>
</reference>
<evidence type="ECO:0000313" key="1">
    <source>
        <dbReference type="EMBL" id="KAK5905059.1"/>
    </source>
</evidence>
<accession>A0AAN8H703</accession>
<proteinExistence type="predicted"/>
<gene>
    <name evidence="1" type="ORF">CesoFtcFv8_006565</name>
</gene>
<dbReference type="EMBL" id="JAULUE010002050">
    <property type="protein sequence ID" value="KAK5905059.1"/>
    <property type="molecule type" value="Genomic_DNA"/>
</dbReference>
<organism evidence="1 2">
    <name type="scientific">Champsocephalus esox</name>
    <name type="common">pike icefish</name>
    <dbReference type="NCBI Taxonomy" id="159716"/>
    <lineage>
        <taxon>Eukaryota</taxon>
        <taxon>Metazoa</taxon>
        <taxon>Chordata</taxon>
        <taxon>Craniata</taxon>
        <taxon>Vertebrata</taxon>
        <taxon>Euteleostomi</taxon>
        <taxon>Actinopterygii</taxon>
        <taxon>Neopterygii</taxon>
        <taxon>Teleostei</taxon>
        <taxon>Neoteleostei</taxon>
        <taxon>Acanthomorphata</taxon>
        <taxon>Eupercaria</taxon>
        <taxon>Perciformes</taxon>
        <taxon>Notothenioidei</taxon>
        <taxon>Channichthyidae</taxon>
        <taxon>Champsocephalus</taxon>
    </lineage>
</organism>
<name>A0AAN8H703_9TELE</name>
<dbReference type="AlphaFoldDB" id="A0AAN8H703"/>
<protein>
    <submittedName>
        <fullName evidence="1">Uncharacterized protein</fullName>
    </submittedName>
</protein>